<dbReference type="Gene3D" id="3.40.50.1820">
    <property type="entry name" value="alpha/beta hydrolase"/>
    <property type="match status" value="1"/>
</dbReference>
<organism evidence="11">
    <name type="scientific">Tenebrio molitor</name>
    <name type="common">Yellow mealworm beetle</name>
    <dbReference type="NCBI Taxonomy" id="7067"/>
    <lineage>
        <taxon>Eukaryota</taxon>
        <taxon>Metazoa</taxon>
        <taxon>Ecdysozoa</taxon>
        <taxon>Arthropoda</taxon>
        <taxon>Hexapoda</taxon>
        <taxon>Insecta</taxon>
        <taxon>Pterygota</taxon>
        <taxon>Neoptera</taxon>
        <taxon>Endopterygota</taxon>
        <taxon>Coleoptera</taxon>
        <taxon>Polyphaga</taxon>
        <taxon>Cucujiformia</taxon>
        <taxon>Tenebrionidae</taxon>
        <taxon>Tenebrio</taxon>
    </lineage>
</organism>
<keyword evidence="7" id="KW-0325">Glycoprotein</keyword>
<dbReference type="PRINTS" id="PR00878">
    <property type="entry name" value="CHOLNESTRASE"/>
</dbReference>
<evidence type="ECO:0000256" key="1">
    <source>
        <dbReference type="ARBA" id="ARBA00005964"/>
    </source>
</evidence>
<dbReference type="Pfam" id="PF00135">
    <property type="entry name" value="COesterase"/>
    <property type="match status" value="1"/>
</dbReference>
<keyword evidence="4" id="KW-0719">Serine esterase</keyword>
<dbReference type="InterPro" id="IPR029058">
    <property type="entry name" value="AB_hydrolase_fold"/>
</dbReference>
<protein>
    <recommendedName>
        <fullName evidence="3">Acetylcholinesterase</fullName>
        <ecNumber evidence="2">3.1.1.7</ecNumber>
    </recommendedName>
</protein>
<dbReference type="InterPro" id="IPR019819">
    <property type="entry name" value="Carboxylesterase_B_CS"/>
</dbReference>
<keyword evidence="5" id="KW-0378">Hydrolase</keyword>
<proteinExistence type="evidence at transcript level"/>
<dbReference type="SUPFAM" id="SSF53474">
    <property type="entry name" value="alpha/beta-Hydrolases"/>
    <property type="match status" value="1"/>
</dbReference>
<keyword evidence="6" id="KW-0531">Neurotransmitter degradation</keyword>
<evidence type="ECO:0000256" key="5">
    <source>
        <dbReference type="ARBA" id="ARBA00022801"/>
    </source>
</evidence>
<name>A0A0K1YWC6_TENMO</name>
<evidence type="ECO:0000256" key="9">
    <source>
        <dbReference type="PIRSR" id="PIRSR600997-1"/>
    </source>
</evidence>
<dbReference type="InterPro" id="IPR000997">
    <property type="entry name" value="Cholinesterase"/>
</dbReference>
<evidence type="ECO:0000256" key="6">
    <source>
        <dbReference type="ARBA" id="ARBA00022867"/>
    </source>
</evidence>
<dbReference type="ESTHER" id="tenmo-a0a0k1ywc6">
    <property type="family name" value="Carb_B_Arthropoda"/>
</dbReference>
<comment type="similarity">
    <text evidence="1">Belongs to the type-B carboxylesterase/lipase family.</text>
</comment>
<evidence type="ECO:0000313" key="11">
    <source>
        <dbReference type="EMBL" id="AKZ17664.1"/>
    </source>
</evidence>
<dbReference type="EMBL" id="KP859354">
    <property type="protein sequence ID" value="AKZ17664.1"/>
    <property type="molecule type" value="mRNA"/>
</dbReference>
<evidence type="ECO:0000256" key="3">
    <source>
        <dbReference type="ARBA" id="ARBA00020419"/>
    </source>
</evidence>
<feature type="active site" description="Acyl-ester intermediate" evidence="9">
    <location>
        <position position="192"/>
    </location>
</feature>
<dbReference type="PROSITE" id="PS00941">
    <property type="entry name" value="CARBOXYLESTERASE_B_2"/>
    <property type="match status" value="1"/>
</dbReference>
<evidence type="ECO:0000256" key="4">
    <source>
        <dbReference type="ARBA" id="ARBA00022487"/>
    </source>
</evidence>
<feature type="domain" description="Carboxylesterase type B" evidence="10">
    <location>
        <begin position="3"/>
        <end position="523"/>
    </location>
</feature>
<dbReference type="InterPro" id="IPR002018">
    <property type="entry name" value="CarbesteraseB"/>
</dbReference>
<comment type="catalytic activity">
    <reaction evidence="8">
        <text>acetylcholine + H2O = choline + acetate + H(+)</text>
        <dbReference type="Rhea" id="RHEA:17561"/>
        <dbReference type="ChEBI" id="CHEBI:15354"/>
        <dbReference type="ChEBI" id="CHEBI:15355"/>
        <dbReference type="ChEBI" id="CHEBI:15377"/>
        <dbReference type="ChEBI" id="CHEBI:15378"/>
        <dbReference type="ChEBI" id="CHEBI:30089"/>
        <dbReference type="EC" id="3.1.1.7"/>
    </reaction>
</comment>
<feature type="active site" description="Charge relay system" evidence="9">
    <location>
        <position position="439"/>
    </location>
</feature>
<dbReference type="PANTHER" id="PTHR43142">
    <property type="entry name" value="CARBOXYLIC ESTER HYDROLASE"/>
    <property type="match status" value="1"/>
</dbReference>
<dbReference type="EC" id="3.1.1.7" evidence="2"/>
<dbReference type="FunFam" id="3.40.50.1820:FF:000155">
    <property type="entry name" value="Carboxylic ester hydrolase"/>
    <property type="match status" value="1"/>
</dbReference>
<dbReference type="AlphaFoldDB" id="A0A0K1YWC6"/>
<evidence type="ECO:0000256" key="8">
    <source>
        <dbReference type="ARBA" id="ARBA00048484"/>
    </source>
</evidence>
<evidence type="ECO:0000256" key="2">
    <source>
        <dbReference type="ARBA" id="ARBA00013276"/>
    </source>
</evidence>
<evidence type="ECO:0000259" key="10">
    <source>
        <dbReference type="Pfam" id="PF00135"/>
    </source>
</evidence>
<accession>A0A0K1YWC6</accession>
<dbReference type="PANTHER" id="PTHR43142:SF1">
    <property type="entry name" value="CARBOXYLIC ESTER HYDROLASE"/>
    <property type="match status" value="1"/>
</dbReference>
<dbReference type="GO" id="GO:0003990">
    <property type="term" value="F:acetylcholinesterase activity"/>
    <property type="evidence" value="ECO:0007669"/>
    <property type="project" value="UniProtKB-EC"/>
</dbReference>
<reference evidence="11" key="1">
    <citation type="submission" date="2015-02" db="EMBL/GenBank/DDBJ databases">
        <title>Identification of putative odorant-degrading enzyme genes from the yellow mealworm beetle, Tenebrio molitor.</title>
        <authorList>
            <person name="Liu S."/>
        </authorList>
    </citation>
    <scope>NUCLEOTIDE SEQUENCE</scope>
    <source>
        <strain evidence="11">AAU-P</strain>
    </source>
</reference>
<evidence type="ECO:0000256" key="7">
    <source>
        <dbReference type="ARBA" id="ARBA00023180"/>
    </source>
</evidence>
<sequence length="535" mass="59983">MTEPIICVEQGKLQGKISSNIRNENFYSFQGIPYAKPPIGALRFKDPQPPEPWTGVRDATKDGSECYSRDMIFKKLVGSEDCLFLNVYTQQLPSNTNKTLKPVMVWIHGGAFRSGSNKTDVYGPEFLLTEDIVLVTINYRLGIFGFLSFEDASLGVPGNAGLKDMVMALKWVQKNISKFSGDPNNVTIFGESAGGASVHYLVLSPLAAGLFHKAIAQSGCALNAFARERNDLTVHLASILDLKTPNEKEILQRLNELPVDKLYEIYEKVAVMCDALQNAAGKLPFAPVIEKPSPGAFITEEPLKIIKSGSYNKIPIVFGYTTREGMLFEIWIKPRKPTMPKDFETLIPFMLEVERGSDSSKNIANKIKQFYYGTPGSEDQLDNFYLIHTDNSFLRDIMFATQHHSATSDQPIFLYRMSVESKLNLFKKIGSITAPGVSHGDDIGYLFKTKLTPELQSGSLEELSVNRFVKYWTNFAKFGNPNPKDKSDAPEWKPVKPDEINFIDIGENITAGTNPESERMQFWRDIFSIKPQYSI</sequence>
<feature type="active site" description="Charge relay system" evidence="9">
    <location>
        <position position="324"/>
    </location>
</feature>